<dbReference type="OrthoDB" id="6112914at2759"/>
<organism evidence="1 2">
    <name type="scientific">Mytilus edulis</name>
    <name type="common">Blue mussel</name>
    <dbReference type="NCBI Taxonomy" id="6550"/>
    <lineage>
        <taxon>Eukaryota</taxon>
        <taxon>Metazoa</taxon>
        <taxon>Spiralia</taxon>
        <taxon>Lophotrochozoa</taxon>
        <taxon>Mollusca</taxon>
        <taxon>Bivalvia</taxon>
        <taxon>Autobranchia</taxon>
        <taxon>Pteriomorphia</taxon>
        <taxon>Mytilida</taxon>
        <taxon>Mytiloidea</taxon>
        <taxon>Mytilidae</taxon>
        <taxon>Mytilinae</taxon>
        <taxon>Mytilus</taxon>
    </lineage>
</organism>
<name>A0A8S3PSS0_MYTED</name>
<sequence>MNYTEDKELSRDFYHYLCNIIGSEDVVKTRRNIFTVMDFIINTDKHFTFISSGSRAEGIDLKGSDYDQMQVREGFRVYESIMDEYEGVLDEIYTSNKLPLLMDTLDTKPGFTKLKLYNKVRIHTNTMQLTEKWSYTFGNDTFLSSKIIRESELYPGTVIHGPCKSTTTCLKERFTDEQQAELLYTLRLMYTSPWVSIFATSTFQKYITDSGNSPILNLTSSSLSCLFYPHLLMQNRMLKLDHTTIKRSLMAFIYFPHDEFCKYMMSVGLNKCTQRFNVLIFNRSNKSFYKDYNKTLGGSMLGLFSDALTSWLQLASFFYKCKRFELCIDIITYCLSKCTTDNIIVRVSNSLKEQTVFQKIKQAVGLCLTCKHFILQDVRFINPFQLLPIELITLTTIYKNVKIPPVVYCNMLLFLCFHHLHDASGKRNAVRDLELTIRAMCFIDEDNFGTVDRCLEIINEMI</sequence>
<keyword evidence="2" id="KW-1185">Reference proteome</keyword>
<evidence type="ECO:0000313" key="1">
    <source>
        <dbReference type="EMBL" id="CAG2186335.1"/>
    </source>
</evidence>
<dbReference type="Proteomes" id="UP000683360">
    <property type="component" value="Unassembled WGS sequence"/>
</dbReference>
<proteinExistence type="predicted"/>
<evidence type="ECO:0000313" key="2">
    <source>
        <dbReference type="Proteomes" id="UP000683360"/>
    </source>
</evidence>
<dbReference type="EMBL" id="CAJPWZ010000128">
    <property type="protein sequence ID" value="CAG2186335.1"/>
    <property type="molecule type" value="Genomic_DNA"/>
</dbReference>
<dbReference type="AlphaFoldDB" id="A0A8S3PSS0"/>
<protein>
    <submittedName>
        <fullName evidence="1">Uncharacterized protein</fullName>
    </submittedName>
</protein>
<comment type="caution">
    <text evidence="1">The sequence shown here is derived from an EMBL/GenBank/DDBJ whole genome shotgun (WGS) entry which is preliminary data.</text>
</comment>
<accession>A0A8S3PSS0</accession>
<reference evidence="1" key="1">
    <citation type="submission" date="2021-03" db="EMBL/GenBank/DDBJ databases">
        <authorList>
            <person name="Bekaert M."/>
        </authorList>
    </citation>
    <scope>NUCLEOTIDE SEQUENCE</scope>
</reference>
<gene>
    <name evidence="1" type="ORF">MEDL_1863</name>
</gene>